<evidence type="ECO:0000256" key="1">
    <source>
        <dbReference type="ARBA" id="ARBA00005725"/>
    </source>
</evidence>
<dbReference type="InterPro" id="IPR051609">
    <property type="entry name" value="NmrA/Isoflavone_reductase-like"/>
</dbReference>
<dbReference type="PANTHER" id="PTHR47706:SF4">
    <property type="entry name" value="NMRA-LIKE DOMAIN-CONTAINING PROTEIN"/>
    <property type="match status" value="1"/>
</dbReference>
<dbReference type="Gene3D" id="3.90.25.10">
    <property type="entry name" value="UDP-galactose 4-epimerase, domain 1"/>
    <property type="match status" value="1"/>
</dbReference>
<keyword evidence="2" id="KW-0521">NADP</keyword>
<name>A0ABY6SIQ0_PODCO</name>
<dbReference type="PANTHER" id="PTHR47706">
    <property type="entry name" value="NMRA-LIKE FAMILY PROTEIN"/>
    <property type="match status" value="1"/>
</dbReference>
<dbReference type="SUPFAM" id="SSF51735">
    <property type="entry name" value="NAD(P)-binding Rossmann-fold domains"/>
    <property type="match status" value="1"/>
</dbReference>
<reference evidence="5" key="1">
    <citation type="submission" date="2018-02" db="EMBL/GenBank/DDBJ databases">
        <authorList>
            <person name="Silar P."/>
        </authorList>
    </citation>
    <scope>NUCLEOTIDE SEQUENCE [LARGE SCALE GENOMIC DNA]</scope>
    <source>
        <strain evidence="5">T</strain>
    </source>
</reference>
<gene>
    <name evidence="5" type="ORF">PODCO_609060</name>
</gene>
<keyword evidence="3" id="KW-0560">Oxidoreductase</keyword>
<dbReference type="InterPro" id="IPR036291">
    <property type="entry name" value="NAD(P)-bd_dom_sf"/>
</dbReference>
<evidence type="ECO:0000313" key="5">
    <source>
        <dbReference type="EMBL" id="VBB84637.1"/>
    </source>
</evidence>
<protein>
    <recommendedName>
        <fullName evidence="4">NmrA-like domain-containing protein</fullName>
    </recommendedName>
</protein>
<proteinExistence type="inferred from homology"/>
<sequence>MDLGLFFQKPPWSKSLLQVPPAVRSSVYPIHHLLQANHQPTDVAQEVTEALVATGKHKLLLLTRTDTAELSSNNAFPNITWITTDYDGLDGLSETLQGVDTVLSFIVTHSDPGNTAQKNLINASVRAGVKRFAPSEWATSSFEHLPWYAGKAEIREYLAELNKDKKVLEYTFFQPGQFTDYLCYPYKSSKHIHPFQTQMDFHARRAIILEDSEDARITWTTAKDLANVVAKAVEHEGVWPVVGGIRGDEVTIGEIIALGGPFIVEKLKAEDIKAGIVKSSWLPVVDHPSLSPAAVEAMAKGFLSGMLLGISAGVLKVSNEWNRLLPDYEFTRAEEFLTEVWESKP</sequence>
<evidence type="ECO:0000313" key="6">
    <source>
        <dbReference type="Proteomes" id="UP000280685"/>
    </source>
</evidence>
<dbReference type="EMBL" id="LR026969">
    <property type="protein sequence ID" value="VBB84637.1"/>
    <property type="molecule type" value="Genomic_DNA"/>
</dbReference>
<keyword evidence="6" id="KW-1185">Reference proteome</keyword>
<dbReference type="Gene3D" id="3.40.50.720">
    <property type="entry name" value="NAD(P)-binding Rossmann-like Domain"/>
    <property type="match status" value="1"/>
</dbReference>
<evidence type="ECO:0000256" key="2">
    <source>
        <dbReference type="ARBA" id="ARBA00022857"/>
    </source>
</evidence>
<organism evidence="5 6">
    <name type="scientific">Podospora comata</name>
    <dbReference type="NCBI Taxonomy" id="48703"/>
    <lineage>
        <taxon>Eukaryota</taxon>
        <taxon>Fungi</taxon>
        <taxon>Dikarya</taxon>
        <taxon>Ascomycota</taxon>
        <taxon>Pezizomycotina</taxon>
        <taxon>Sordariomycetes</taxon>
        <taxon>Sordariomycetidae</taxon>
        <taxon>Sordariales</taxon>
        <taxon>Podosporaceae</taxon>
        <taxon>Podospora</taxon>
    </lineage>
</organism>
<dbReference type="InterPro" id="IPR008030">
    <property type="entry name" value="NmrA-like"/>
</dbReference>
<dbReference type="Pfam" id="PF05368">
    <property type="entry name" value="NmrA"/>
    <property type="match status" value="1"/>
</dbReference>
<comment type="similarity">
    <text evidence="1">Belongs to the NmrA-type oxidoreductase family. Isoflavone reductase subfamily.</text>
</comment>
<dbReference type="Proteomes" id="UP000280685">
    <property type="component" value="Chromosome 6"/>
</dbReference>
<evidence type="ECO:0000259" key="4">
    <source>
        <dbReference type="Pfam" id="PF05368"/>
    </source>
</evidence>
<evidence type="ECO:0000256" key="3">
    <source>
        <dbReference type="ARBA" id="ARBA00023002"/>
    </source>
</evidence>
<accession>A0ABY6SIQ0</accession>
<feature type="domain" description="NmrA-like" evidence="4">
    <location>
        <begin position="44"/>
        <end position="239"/>
    </location>
</feature>